<reference evidence="4 5" key="1">
    <citation type="journal article" date="2019" name="Nat. Med.">
        <title>A library of human gut bacterial isolates paired with longitudinal multiomics data enables mechanistic microbiome research.</title>
        <authorList>
            <person name="Poyet M."/>
            <person name="Groussin M."/>
            <person name="Gibbons S.M."/>
            <person name="Avila-Pacheco J."/>
            <person name="Jiang X."/>
            <person name="Kearney S.M."/>
            <person name="Perrotta A.R."/>
            <person name="Berdy B."/>
            <person name="Zhao S."/>
            <person name="Lieberman T.D."/>
            <person name="Swanson P.K."/>
            <person name="Smith M."/>
            <person name="Roesemann S."/>
            <person name="Alexander J.E."/>
            <person name="Rich S.A."/>
            <person name="Livny J."/>
            <person name="Vlamakis H."/>
            <person name="Clish C."/>
            <person name="Bullock K."/>
            <person name="Deik A."/>
            <person name="Scott J."/>
            <person name="Pierce K.A."/>
            <person name="Xavier R.J."/>
            <person name="Alm E.J."/>
        </authorList>
    </citation>
    <scope>NUCLEOTIDE SEQUENCE [LARGE SCALE GENOMIC DNA]</scope>
    <source>
        <strain evidence="2 5">BIOML-A13</strain>
        <strain evidence="3 4">BIOML-A3</strain>
    </source>
</reference>
<feature type="chain" id="PRO_5031117686" description="Ada DNA repair metal-binding domain-containing protein" evidence="1">
    <location>
        <begin position="24"/>
        <end position="73"/>
    </location>
</feature>
<keyword evidence="4" id="KW-1185">Reference proteome</keyword>
<evidence type="ECO:0000313" key="4">
    <source>
        <dbReference type="Proteomes" id="UP000443070"/>
    </source>
</evidence>
<comment type="caution">
    <text evidence="2">The sequence shown here is derived from an EMBL/GenBank/DDBJ whole genome shotgun (WGS) entry which is preliminary data.</text>
</comment>
<organism evidence="2 5">
    <name type="scientific">Phascolarctobacterium faecium</name>
    <dbReference type="NCBI Taxonomy" id="33025"/>
    <lineage>
        <taxon>Bacteria</taxon>
        <taxon>Bacillati</taxon>
        <taxon>Bacillota</taxon>
        <taxon>Negativicutes</taxon>
        <taxon>Acidaminococcales</taxon>
        <taxon>Acidaminococcaceae</taxon>
        <taxon>Phascolarctobacterium</taxon>
    </lineage>
</organism>
<evidence type="ECO:0000256" key="1">
    <source>
        <dbReference type="SAM" id="SignalP"/>
    </source>
</evidence>
<dbReference type="EMBL" id="WNBW01000001">
    <property type="protein sequence ID" value="MTU03378.1"/>
    <property type="molecule type" value="Genomic_DNA"/>
</dbReference>
<dbReference type="EMBL" id="WNBM01000001">
    <property type="protein sequence ID" value="MTT75246.1"/>
    <property type="molecule type" value="Genomic_DNA"/>
</dbReference>
<evidence type="ECO:0000313" key="3">
    <source>
        <dbReference type="EMBL" id="MTU03378.1"/>
    </source>
</evidence>
<dbReference type="RefSeq" id="WP_155163642.1">
    <property type="nucleotide sequence ID" value="NZ_CAUDCT010000009.1"/>
</dbReference>
<dbReference type="Proteomes" id="UP000443070">
    <property type="component" value="Unassembled WGS sequence"/>
</dbReference>
<feature type="signal peptide" evidence="1">
    <location>
        <begin position="1"/>
        <end position="23"/>
    </location>
</feature>
<evidence type="ECO:0000313" key="5">
    <source>
        <dbReference type="Proteomes" id="UP000484547"/>
    </source>
</evidence>
<dbReference type="Gene3D" id="3.40.10.10">
    <property type="entry name" value="DNA Methylphosphotriester Repair Domain"/>
    <property type="match status" value="1"/>
</dbReference>
<dbReference type="SUPFAM" id="SSF57884">
    <property type="entry name" value="Ada DNA repair protein, N-terminal domain (N-Ada 10)"/>
    <property type="match status" value="1"/>
</dbReference>
<dbReference type="OrthoDB" id="4376109at2"/>
<proteinExistence type="predicted"/>
<gene>
    <name evidence="2" type="ORF">GMD11_03045</name>
    <name evidence="3" type="ORF">GMD18_03045</name>
</gene>
<keyword evidence="1" id="KW-0732">Signal</keyword>
<dbReference type="AlphaFoldDB" id="A0A7X2XEG9"/>
<protein>
    <recommendedName>
        <fullName evidence="6">Ada DNA repair metal-binding domain-containing protein</fullName>
    </recommendedName>
</protein>
<evidence type="ECO:0008006" key="6">
    <source>
        <dbReference type="Google" id="ProtNLM"/>
    </source>
</evidence>
<dbReference type="Proteomes" id="UP000484547">
    <property type="component" value="Unassembled WGS sequence"/>
</dbReference>
<evidence type="ECO:0000313" key="2">
    <source>
        <dbReference type="EMBL" id="MTT75246.1"/>
    </source>
</evidence>
<accession>A0A7X2XEG9</accession>
<sequence length="73" mass="8496">MKKFITVTLAFIIALSIPLAAYAATYIGNRNSWKFHYQGCRWERKMNESNRIYFSSRQEAIDMGMAPCKVCRP</sequence>
<dbReference type="InterPro" id="IPR035451">
    <property type="entry name" value="Ada-like_dom_sf"/>
</dbReference>
<name>A0A7X2XEG9_9FIRM</name>